<dbReference type="PROSITE" id="PS50846">
    <property type="entry name" value="HMA_2"/>
    <property type="match status" value="1"/>
</dbReference>
<feature type="domain" description="HMA" evidence="1">
    <location>
        <begin position="21"/>
        <end position="88"/>
    </location>
</feature>
<evidence type="ECO:0000313" key="3">
    <source>
        <dbReference type="Proteomes" id="UP000048289"/>
    </source>
</evidence>
<gene>
    <name evidence="2" type="ORF">ERS007681_01435</name>
</gene>
<evidence type="ECO:0000313" key="2">
    <source>
        <dbReference type="EMBL" id="CFE39063.1"/>
    </source>
</evidence>
<sequence>MTTDVLSDTDVSLKVVSNASGRMRVCVTGFNVDAVRAVAIEETVSQVTGVHAVHAYPRTASVVIWYSPELGDTAAVLSAITKAQHVPAELVPAVPRTQRVCAAWAWCGKSPAGSAAC</sequence>
<dbReference type="GO" id="GO:0046872">
    <property type="term" value="F:metal ion binding"/>
    <property type="evidence" value="ECO:0007669"/>
    <property type="project" value="InterPro"/>
</dbReference>
<evidence type="ECO:0000259" key="1">
    <source>
        <dbReference type="PROSITE" id="PS50846"/>
    </source>
</evidence>
<reference evidence="2 3" key="1">
    <citation type="submission" date="2015-03" db="EMBL/GenBank/DDBJ databases">
        <authorList>
            <consortium name="Pathogen Informatics"/>
        </authorList>
    </citation>
    <scope>NUCLEOTIDE SEQUENCE [LARGE SCALE GENOMIC DNA]</scope>
    <source>
        <strain evidence="2 3">G09901357</strain>
    </source>
</reference>
<organism evidence="2 3">
    <name type="scientific">Mycobacterium tuberculosis</name>
    <dbReference type="NCBI Taxonomy" id="1773"/>
    <lineage>
        <taxon>Bacteria</taxon>
        <taxon>Bacillati</taxon>
        <taxon>Actinomycetota</taxon>
        <taxon>Actinomycetes</taxon>
        <taxon>Mycobacteriales</taxon>
        <taxon>Mycobacteriaceae</taxon>
        <taxon>Mycobacterium</taxon>
        <taxon>Mycobacterium tuberculosis complex</taxon>
    </lineage>
</organism>
<protein>
    <submittedName>
        <fullName evidence="2">Metal cation transporter P-type ATPase CtpV</fullName>
    </submittedName>
</protein>
<proteinExistence type="predicted"/>
<dbReference type="InterPro" id="IPR006121">
    <property type="entry name" value="HMA_dom"/>
</dbReference>
<dbReference type="AlphaFoldDB" id="A0A654T7A5"/>
<dbReference type="EMBL" id="CFOE01000146">
    <property type="protein sequence ID" value="CFE39063.1"/>
    <property type="molecule type" value="Genomic_DNA"/>
</dbReference>
<name>A0A654T7A5_MYCTX</name>
<dbReference type="Proteomes" id="UP000048289">
    <property type="component" value="Unassembled WGS sequence"/>
</dbReference>
<accession>A0A654T7A5</accession>